<comment type="caution">
    <text evidence="2">The sequence shown here is derived from an EMBL/GenBank/DDBJ whole genome shotgun (WGS) entry which is preliminary data.</text>
</comment>
<protein>
    <submittedName>
        <fullName evidence="2">Uncharacterized protein</fullName>
    </submittedName>
</protein>
<keyword evidence="3" id="KW-1185">Reference proteome</keyword>
<evidence type="ECO:0000256" key="1">
    <source>
        <dbReference type="SAM" id="Phobius"/>
    </source>
</evidence>
<keyword evidence="1" id="KW-0472">Membrane</keyword>
<accession>A0A443HWM7</accession>
<dbReference type="EMBL" id="RCNU01000004">
    <property type="protein sequence ID" value="RWQ96228.1"/>
    <property type="molecule type" value="Genomic_DNA"/>
</dbReference>
<dbReference type="VEuPathDB" id="FungiDB:C8Q69DRAFT_443968"/>
<feature type="transmembrane region" description="Helical" evidence="1">
    <location>
        <begin position="43"/>
        <end position="64"/>
    </location>
</feature>
<evidence type="ECO:0000313" key="3">
    <source>
        <dbReference type="Proteomes" id="UP000283841"/>
    </source>
</evidence>
<feature type="transmembrane region" description="Helical" evidence="1">
    <location>
        <begin position="12"/>
        <end position="37"/>
    </location>
</feature>
<feature type="transmembrane region" description="Helical" evidence="1">
    <location>
        <begin position="93"/>
        <end position="115"/>
    </location>
</feature>
<dbReference type="GeneID" id="39598241"/>
<gene>
    <name evidence="2" type="ORF">C8Q69DRAFT_443968</name>
</gene>
<feature type="transmembrane region" description="Helical" evidence="1">
    <location>
        <begin position="178"/>
        <end position="198"/>
    </location>
</feature>
<dbReference type="RefSeq" id="XP_028485873.1">
    <property type="nucleotide sequence ID" value="XM_028628964.1"/>
</dbReference>
<keyword evidence="1" id="KW-0812">Transmembrane</keyword>
<evidence type="ECO:0000313" key="2">
    <source>
        <dbReference type="EMBL" id="RWQ96228.1"/>
    </source>
</evidence>
<dbReference type="Proteomes" id="UP000283841">
    <property type="component" value="Unassembled WGS sequence"/>
</dbReference>
<keyword evidence="1" id="KW-1133">Transmembrane helix</keyword>
<reference evidence="2 3" key="1">
    <citation type="journal article" date="2018" name="Front. Microbiol.">
        <title>Genomic and genetic insights into a cosmopolitan fungus, Paecilomyces variotii (Eurotiales).</title>
        <authorList>
            <person name="Urquhart A.S."/>
            <person name="Mondo S.J."/>
            <person name="Makela M.R."/>
            <person name="Hane J.K."/>
            <person name="Wiebenga A."/>
            <person name="He G."/>
            <person name="Mihaltcheva S."/>
            <person name="Pangilinan J."/>
            <person name="Lipzen A."/>
            <person name="Barry K."/>
            <person name="de Vries R.P."/>
            <person name="Grigoriev I.V."/>
            <person name="Idnurm A."/>
        </authorList>
    </citation>
    <scope>NUCLEOTIDE SEQUENCE [LARGE SCALE GENOMIC DNA]</scope>
    <source>
        <strain evidence="2 3">CBS 101075</strain>
    </source>
</reference>
<sequence length="241" mass="25761">MAHYLSQASARLYMVLSAFLLTSWTITALGLSALNVLNDNKTFIQSLAAISLFTFLACRLLVLFKPRNPDGSSNGTIAHFIASADYGSRKGALVLFGLCCTWLYELLAMGMLLLFTTLFGGIMATALYQESQTQDGSAAIDNDTRVDASTTSLAEVNEFNAKAGVDLTVFFKWIPPKALVYFVAALWVNFLSLGFYILGHAAKSLVKVLSSPAAAPGASFNVSATAKQVTSGEGKELDSAQ</sequence>
<dbReference type="AlphaFoldDB" id="A0A443HWM7"/>
<organism evidence="2 3">
    <name type="scientific">Byssochlamys spectabilis</name>
    <name type="common">Paecilomyces variotii</name>
    <dbReference type="NCBI Taxonomy" id="264951"/>
    <lineage>
        <taxon>Eukaryota</taxon>
        <taxon>Fungi</taxon>
        <taxon>Dikarya</taxon>
        <taxon>Ascomycota</taxon>
        <taxon>Pezizomycotina</taxon>
        <taxon>Eurotiomycetes</taxon>
        <taxon>Eurotiomycetidae</taxon>
        <taxon>Eurotiales</taxon>
        <taxon>Thermoascaceae</taxon>
        <taxon>Paecilomyces</taxon>
    </lineage>
</organism>
<proteinExistence type="predicted"/>
<name>A0A443HWM7_BYSSP</name>